<dbReference type="SUPFAM" id="SSF69593">
    <property type="entry name" value="Glycerol-3-phosphate (1)-acyltransferase"/>
    <property type="match status" value="1"/>
</dbReference>
<dbReference type="GO" id="GO:0016746">
    <property type="term" value="F:acyltransferase activity"/>
    <property type="evidence" value="ECO:0007669"/>
    <property type="project" value="UniProtKB-KW"/>
</dbReference>
<keyword evidence="1" id="KW-0012">Acyltransferase</keyword>
<dbReference type="CDD" id="cd06551">
    <property type="entry name" value="LPLAT"/>
    <property type="match status" value="1"/>
</dbReference>
<dbReference type="RefSeq" id="WP_111397945.1">
    <property type="nucleotide sequence ID" value="NZ_QKYU01000009.1"/>
</dbReference>
<dbReference type="AlphaFoldDB" id="A0A2W7II16"/>
<keyword evidence="2" id="KW-1185">Reference proteome</keyword>
<accession>A0A2W7II16</accession>
<sequence length="264" mass="29007">MPAPPDPVGLRSPAHVAFFHRVFAHRAASSMRGLRMALWGQPDVADDRPVVIFANHPSWWDGVMFVLLAKALFPGRPMFVPMEAGAFARYGFMKRIGAWGVGQESPRAALGFLRTARTILQTPAHTLWINAPGRFVDVRTRPQPMVAGLVRLPELAGDAVFLPLALEYPFWAEPRAEMLFAFGPGLAGRDLAVLDRPARAAAMAAALHATMDRLAEDALSRDPARFTTLARGREGLGGPYDLWRRLKARVRGAQFDARHDPEAG</sequence>
<keyword evidence="1" id="KW-0808">Transferase</keyword>
<evidence type="ECO:0000313" key="2">
    <source>
        <dbReference type="Proteomes" id="UP000249688"/>
    </source>
</evidence>
<proteinExistence type="predicted"/>
<evidence type="ECO:0000313" key="1">
    <source>
        <dbReference type="EMBL" id="PZW46535.1"/>
    </source>
</evidence>
<gene>
    <name evidence="1" type="ORF">C8P66_10932</name>
</gene>
<protein>
    <submittedName>
        <fullName evidence="1">1-acyl-sn-glycerol-3-phosphate acyltransferase</fullName>
    </submittedName>
</protein>
<reference evidence="1 2" key="1">
    <citation type="submission" date="2018-06" db="EMBL/GenBank/DDBJ databases">
        <title>Genomic Encyclopedia of Archaeal and Bacterial Type Strains, Phase II (KMG-II): from individual species to whole genera.</title>
        <authorList>
            <person name="Goeker M."/>
        </authorList>
    </citation>
    <scope>NUCLEOTIDE SEQUENCE [LARGE SCALE GENOMIC DNA]</scope>
    <source>
        <strain evidence="1 2">DSM 24525</strain>
    </source>
</reference>
<dbReference type="OrthoDB" id="152799at2"/>
<dbReference type="EMBL" id="QKYU01000009">
    <property type="protein sequence ID" value="PZW46535.1"/>
    <property type="molecule type" value="Genomic_DNA"/>
</dbReference>
<name>A0A2W7II16_9PROT</name>
<comment type="caution">
    <text evidence="1">The sequence shown here is derived from an EMBL/GenBank/DDBJ whole genome shotgun (WGS) entry which is preliminary data.</text>
</comment>
<dbReference type="Proteomes" id="UP000249688">
    <property type="component" value="Unassembled WGS sequence"/>
</dbReference>
<organism evidence="1 2">
    <name type="scientific">Humitalea rosea</name>
    <dbReference type="NCBI Taxonomy" id="990373"/>
    <lineage>
        <taxon>Bacteria</taxon>
        <taxon>Pseudomonadati</taxon>
        <taxon>Pseudomonadota</taxon>
        <taxon>Alphaproteobacteria</taxon>
        <taxon>Acetobacterales</taxon>
        <taxon>Roseomonadaceae</taxon>
        <taxon>Humitalea</taxon>
    </lineage>
</organism>